<sequence>MTCSPEDSVATSVKITDLISLSCRGVDRRRRILSPCIENGVDFSHQPRLPEVAVEQVQDTIVEQIENGESYLHVSAMEQILATSLISLR</sequence>
<gene>
    <name evidence="1" type="ORF">F383_22964</name>
</gene>
<reference evidence="2" key="1">
    <citation type="submission" date="2014-09" db="EMBL/GenBank/DDBJ databases">
        <authorList>
            <person name="Mudge J."/>
            <person name="Ramaraj T."/>
            <person name="Lindquist I.E."/>
            <person name="Bharti A.K."/>
            <person name="Sundararajan A."/>
            <person name="Cameron C.T."/>
            <person name="Woodward J.E."/>
            <person name="May G.D."/>
            <person name="Brubaker C."/>
            <person name="Broadhvest J."/>
            <person name="Wilkins T.A."/>
        </authorList>
    </citation>
    <scope>NUCLEOTIDE SEQUENCE</scope>
    <source>
        <strain evidence="2">cv. AKA8401</strain>
    </source>
</reference>
<evidence type="ECO:0000313" key="2">
    <source>
        <dbReference type="Proteomes" id="UP000032142"/>
    </source>
</evidence>
<dbReference type="EMBL" id="KN407131">
    <property type="protein sequence ID" value="KHG16878.1"/>
    <property type="molecule type" value="Genomic_DNA"/>
</dbReference>
<keyword evidence="2" id="KW-1185">Reference proteome</keyword>
<accession>A0A0B0NQT1</accession>
<organism evidence="1 2">
    <name type="scientific">Gossypium arboreum</name>
    <name type="common">Tree cotton</name>
    <name type="synonym">Gossypium nanking</name>
    <dbReference type="NCBI Taxonomy" id="29729"/>
    <lineage>
        <taxon>Eukaryota</taxon>
        <taxon>Viridiplantae</taxon>
        <taxon>Streptophyta</taxon>
        <taxon>Embryophyta</taxon>
        <taxon>Tracheophyta</taxon>
        <taxon>Spermatophyta</taxon>
        <taxon>Magnoliopsida</taxon>
        <taxon>eudicotyledons</taxon>
        <taxon>Gunneridae</taxon>
        <taxon>Pentapetalae</taxon>
        <taxon>rosids</taxon>
        <taxon>malvids</taxon>
        <taxon>Malvales</taxon>
        <taxon>Malvaceae</taxon>
        <taxon>Malvoideae</taxon>
        <taxon>Gossypium</taxon>
    </lineage>
</organism>
<protein>
    <submittedName>
        <fullName evidence="1">Hemicentin-2</fullName>
    </submittedName>
</protein>
<proteinExistence type="predicted"/>
<dbReference type="AlphaFoldDB" id="A0A0B0NQT1"/>
<dbReference type="Proteomes" id="UP000032142">
    <property type="component" value="Unassembled WGS sequence"/>
</dbReference>
<evidence type="ECO:0000313" key="1">
    <source>
        <dbReference type="EMBL" id="KHG16878.1"/>
    </source>
</evidence>
<name>A0A0B0NQT1_GOSAR</name>